<name>A0A2T1LRU0_9CHRO</name>
<feature type="repeat" description="WD" evidence="3">
    <location>
        <begin position="437"/>
        <end position="478"/>
    </location>
</feature>
<proteinExistence type="predicted"/>
<dbReference type="Gene3D" id="2.130.10.10">
    <property type="entry name" value="YVTN repeat-like/Quinoprotein amine dehydrogenase"/>
    <property type="match status" value="3"/>
</dbReference>
<evidence type="ECO:0000259" key="5">
    <source>
        <dbReference type="PROSITE" id="PS50006"/>
    </source>
</evidence>
<evidence type="ECO:0000256" key="3">
    <source>
        <dbReference type="PROSITE-ProRule" id="PRU00221"/>
    </source>
</evidence>
<dbReference type="Pfam" id="PF00400">
    <property type="entry name" value="WD40"/>
    <property type="match status" value="7"/>
</dbReference>
<dbReference type="RefSeq" id="WP_106459142.1">
    <property type="nucleotide sequence ID" value="NZ_PXOH01000042.1"/>
</dbReference>
<dbReference type="InterPro" id="IPR036322">
    <property type="entry name" value="WD40_repeat_dom_sf"/>
</dbReference>
<evidence type="ECO:0000256" key="4">
    <source>
        <dbReference type="SAM" id="MobiDB-lite"/>
    </source>
</evidence>
<feature type="repeat" description="WD" evidence="3">
    <location>
        <begin position="394"/>
        <end position="435"/>
    </location>
</feature>
<keyword evidence="7" id="KW-1185">Reference proteome</keyword>
<feature type="repeat" description="WD" evidence="3">
    <location>
        <begin position="233"/>
        <end position="267"/>
    </location>
</feature>
<dbReference type="Pfam" id="PF00498">
    <property type="entry name" value="FHA"/>
    <property type="match status" value="1"/>
</dbReference>
<dbReference type="SMART" id="SM00320">
    <property type="entry name" value="WD40"/>
    <property type="match status" value="7"/>
</dbReference>
<feature type="region of interest" description="Disordered" evidence="4">
    <location>
        <begin position="151"/>
        <end position="171"/>
    </location>
</feature>
<dbReference type="EMBL" id="PXOH01000042">
    <property type="protein sequence ID" value="PSF31693.1"/>
    <property type="molecule type" value="Genomic_DNA"/>
</dbReference>
<protein>
    <recommendedName>
        <fullName evidence="5">FHA domain-containing protein</fullName>
    </recommendedName>
</protein>
<dbReference type="PROSITE" id="PS00678">
    <property type="entry name" value="WD_REPEATS_1"/>
    <property type="match status" value="5"/>
</dbReference>
<dbReference type="InterPro" id="IPR008984">
    <property type="entry name" value="SMAD_FHA_dom_sf"/>
</dbReference>
<dbReference type="CDD" id="cd00060">
    <property type="entry name" value="FHA"/>
    <property type="match status" value="1"/>
</dbReference>
<dbReference type="SMART" id="SM00240">
    <property type="entry name" value="FHA"/>
    <property type="match status" value="1"/>
</dbReference>
<dbReference type="SUPFAM" id="SSF49879">
    <property type="entry name" value="SMAD/FHA domain"/>
    <property type="match status" value="1"/>
</dbReference>
<feature type="repeat" description="WD" evidence="3">
    <location>
        <begin position="352"/>
        <end position="393"/>
    </location>
</feature>
<reference evidence="6 7" key="2">
    <citation type="submission" date="2018-03" db="EMBL/GenBank/DDBJ databases">
        <authorList>
            <person name="Keele B.F."/>
        </authorList>
    </citation>
    <scope>NUCLEOTIDE SEQUENCE [LARGE SCALE GENOMIC DNA]</scope>
    <source>
        <strain evidence="6 7">CCALA 016</strain>
    </source>
</reference>
<gene>
    <name evidence="6" type="ORF">C7H19_22410</name>
</gene>
<keyword evidence="1 3" id="KW-0853">WD repeat</keyword>
<dbReference type="SUPFAM" id="SSF50978">
    <property type="entry name" value="WD40 repeat-like"/>
    <property type="match status" value="1"/>
</dbReference>
<dbReference type="AlphaFoldDB" id="A0A2T1LRU0"/>
<dbReference type="InterPro" id="IPR019775">
    <property type="entry name" value="WD40_repeat_CS"/>
</dbReference>
<dbReference type="InterPro" id="IPR001680">
    <property type="entry name" value="WD40_rpt"/>
</dbReference>
<dbReference type="InterPro" id="IPR015943">
    <property type="entry name" value="WD40/YVTN_repeat-like_dom_sf"/>
</dbReference>
<dbReference type="OrthoDB" id="422888at2"/>
<dbReference type="CDD" id="cd00200">
    <property type="entry name" value="WD40"/>
    <property type="match status" value="1"/>
</dbReference>
<dbReference type="InterPro" id="IPR020472">
    <property type="entry name" value="WD40_PAC1"/>
</dbReference>
<evidence type="ECO:0000313" key="6">
    <source>
        <dbReference type="EMBL" id="PSF31693.1"/>
    </source>
</evidence>
<keyword evidence="2" id="KW-0677">Repeat</keyword>
<feature type="repeat" description="WD" evidence="3">
    <location>
        <begin position="268"/>
        <end position="309"/>
    </location>
</feature>
<evidence type="ECO:0000256" key="2">
    <source>
        <dbReference type="ARBA" id="ARBA00022737"/>
    </source>
</evidence>
<dbReference type="PROSITE" id="PS50082">
    <property type="entry name" value="WD_REPEATS_2"/>
    <property type="match status" value="7"/>
</dbReference>
<comment type="caution">
    <text evidence="6">The sequence shown here is derived from an EMBL/GenBank/DDBJ whole genome shotgun (WGS) entry which is preliminary data.</text>
</comment>
<dbReference type="PRINTS" id="PR00320">
    <property type="entry name" value="GPROTEINBRPT"/>
</dbReference>
<reference evidence="6 7" key="1">
    <citation type="submission" date="2018-03" db="EMBL/GenBank/DDBJ databases">
        <title>The ancient ancestry and fast evolution of plastids.</title>
        <authorList>
            <person name="Moore K.R."/>
            <person name="Magnabosco C."/>
            <person name="Momper L."/>
            <person name="Gold D.A."/>
            <person name="Bosak T."/>
            <person name="Fournier G.P."/>
        </authorList>
    </citation>
    <scope>NUCLEOTIDE SEQUENCE [LARGE SCALE GENOMIC DNA]</scope>
    <source>
        <strain evidence="6 7">CCALA 016</strain>
    </source>
</reference>
<feature type="repeat" description="WD" evidence="3">
    <location>
        <begin position="310"/>
        <end position="351"/>
    </location>
</feature>
<feature type="domain" description="FHA" evidence="5">
    <location>
        <begin position="25"/>
        <end position="81"/>
    </location>
</feature>
<dbReference type="InterPro" id="IPR050505">
    <property type="entry name" value="WDR55/POC1"/>
</dbReference>
<evidence type="ECO:0000256" key="1">
    <source>
        <dbReference type="ARBA" id="ARBA00022574"/>
    </source>
</evidence>
<dbReference type="PROSITE" id="PS50006">
    <property type="entry name" value="FHA_DOMAIN"/>
    <property type="match status" value="1"/>
</dbReference>
<evidence type="ECO:0000313" key="7">
    <source>
        <dbReference type="Proteomes" id="UP000239001"/>
    </source>
</evidence>
<accession>A0A2T1LRU0</accession>
<dbReference type="PROSITE" id="PS50294">
    <property type="entry name" value="WD_REPEATS_REGION"/>
    <property type="match status" value="7"/>
</dbReference>
<feature type="repeat" description="WD" evidence="3">
    <location>
        <begin position="479"/>
        <end position="515"/>
    </location>
</feature>
<dbReference type="PANTHER" id="PTHR44019:SF8">
    <property type="entry name" value="POC1 CENTRIOLAR PROTEIN HOMOLOG"/>
    <property type="match status" value="1"/>
</dbReference>
<dbReference type="PANTHER" id="PTHR44019">
    <property type="entry name" value="WD REPEAT-CONTAINING PROTEIN 55"/>
    <property type="match status" value="1"/>
</dbReference>
<dbReference type="InterPro" id="IPR000253">
    <property type="entry name" value="FHA_dom"/>
</dbReference>
<organism evidence="6 7">
    <name type="scientific">Aphanothece hegewaldii CCALA 016</name>
    <dbReference type="NCBI Taxonomy" id="2107694"/>
    <lineage>
        <taxon>Bacteria</taxon>
        <taxon>Bacillati</taxon>
        <taxon>Cyanobacteriota</taxon>
        <taxon>Cyanophyceae</taxon>
        <taxon>Oscillatoriophycideae</taxon>
        <taxon>Chroococcales</taxon>
        <taxon>Aphanothecaceae</taxon>
        <taxon>Aphanothece</taxon>
    </lineage>
</organism>
<dbReference type="Proteomes" id="UP000239001">
    <property type="component" value="Unassembled WGS sequence"/>
</dbReference>
<sequence>MSYHATLTLQGSTRQQYNLSPTETTLIGRSPECNIVLDANEYVTVSRCHVQLQFITEAGKAAWQVIDTGTTNGTLVNGQKIKKPYILKSGDQITLGWKGPEFLFESHLLNATVVVAFPESEELPSSPTLEAPINPVKVVEPEPALSLDSIETPEVSSASVPEIETPEVPSKSVPEIEILEPPISIKEKQKPPSPTVVAPSPSLPIQTREEKTEQTLWNLVTLREIEQIAENGVNAIAFSPDGQTLATAGADKLIKLWNLATKEEIITLSGHKLGVNAIAFSPDGQTLATAGADKLIKLWNLATKEEIITLSGHKLGVNAVAFSPDGQTLATAGADKLIKLWNLATKEEIITLSGHKLSVNAVAFSPDGQTLATAGADKLIKLWNLATKEEIITLSGHKLSVNAVAFSPDGQTLATAGADKLIKLWNLATKEEKVSLMTNHRLSIHSLFFSPDGQMFSSSGEDKTVKLFYSQTGEEYLSFSIPSSQLRVLAISPNGQILASGSQTEAVRLWIFSLN</sequence>
<dbReference type="Gene3D" id="2.60.200.20">
    <property type="match status" value="1"/>
</dbReference>